<proteinExistence type="predicted"/>
<comment type="caution">
    <text evidence="2">The sequence shown here is derived from an EMBL/GenBank/DDBJ whole genome shotgun (WGS) entry which is preliminary data.</text>
</comment>
<organism evidence="2 3">
    <name type="scientific">Pilimelia anulata</name>
    <dbReference type="NCBI Taxonomy" id="53371"/>
    <lineage>
        <taxon>Bacteria</taxon>
        <taxon>Bacillati</taxon>
        <taxon>Actinomycetota</taxon>
        <taxon>Actinomycetes</taxon>
        <taxon>Micromonosporales</taxon>
        <taxon>Micromonosporaceae</taxon>
        <taxon>Pilimelia</taxon>
    </lineage>
</organism>
<sequence length="125" mass="13027">MIAPTTRIAAAAALAAGVALAPAAAAPAAPRLTLLGTFDFGKAAEAGSNGRAAGLWSRHSVRSGFTGDDLEIQFTPTGTARPSWIYLTTQDFNGRCATVGDRGKELRVWVQYRCAGFAGDSLEVR</sequence>
<accession>A0A8J3B543</accession>
<reference evidence="2" key="2">
    <citation type="submission" date="2020-09" db="EMBL/GenBank/DDBJ databases">
        <authorList>
            <person name="Sun Q."/>
            <person name="Ohkuma M."/>
        </authorList>
    </citation>
    <scope>NUCLEOTIDE SEQUENCE</scope>
    <source>
        <strain evidence="2">JCM 3090</strain>
    </source>
</reference>
<feature type="chain" id="PRO_5035228896" evidence="1">
    <location>
        <begin position="26"/>
        <end position="125"/>
    </location>
</feature>
<dbReference type="AlphaFoldDB" id="A0A8J3B543"/>
<keyword evidence="1" id="KW-0732">Signal</keyword>
<evidence type="ECO:0000313" key="2">
    <source>
        <dbReference type="EMBL" id="GGJ95031.1"/>
    </source>
</evidence>
<keyword evidence="3" id="KW-1185">Reference proteome</keyword>
<name>A0A8J3B543_9ACTN</name>
<evidence type="ECO:0000256" key="1">
    <source>
        <dbReference type="SAM" id="SignalP"/>
    </source>
</evidence>
<dbReference type="RefSeq" id="WP_189170387.1">
    <property type="nucleotide sequence ID" value="NZ_BMQB01000005.1"/>
</dbReference>
<feature type="signal peptide" evidence="1">
    <location>
        <begin position="1"/>
        <end position="25"/>
    </location>
</feature>
<reference evidence="2" key="1">
    <citation type="journal article" date="2014" name="Int. J. Syst. Evol. Microbiol.">
        <title>Complete genome sequence of Corynebacterium casei LMG S-19264T (=DSM 44701T), isolated from a smear-ripened cheese.</title>
        <authorList>
            <consortium name="US DOE Joint Genome Institute (JGI-PGF)"/>
            <person name="Walter F."/>
            <person name="Albersmeier A."/>
            <person name="Kalinowski J."/>
            <person name="Ruckert C."/>
        </authorList>
    </citation>
    <scope>NUCLEOTIDE SEQUENCE</scope>
    <source>
        <strain evidence="2">JCM 3090</strain>
    </source>
</reference>
<protein>
    <submittedName>
        <fullName evidence="2">Uncharacterized protein</fullName>
    </submittedName>
</protein>
<gene>
    <name evidence="2" type="ORF">GCM10010123_26010</name>
</gene>
<dbReference type="Proteomes" id="UP000649739">
    <property type="component" value="Unassembled WGS sequence"/>
</dbReference>
<dbReference type="EMBL" id="BMQB01000005">
    <property type="protein sequence ID" value="GGJ95031.1"/>
    <property type="molecule type" value="Genomic_DNA"/>
</dbReference>
<evidence type="ECO:0000313" key="3">
    <source>
        <dbReference type="Proteomes" id="UP000649739"/>
    </source>
</evidence>